<keyword evidence="2" id="KW-1133">Transmembrane helix</keyword>
<evidence type="ECO:0000313" key="4">
    <source>
        <dbReference type="Proteomes" id="UP000295281"/>
    </source>
</evidence>
<dbReference type="Proteomes" id="UP000295281">
    <property type="component" value="Unassembled WGS sequence"/>
</dbReference>
<sequence length="61" mass="6616">MSQNEEQSVDPAGSTQMFRRFVTENNEPETAPKRPITPYVLAGVGVVVAIGIILAVVLTWS</sequence>
<evidence type="ECO:0000256" key="1">
    <source>
        <dbReference type="SAM" id="MobiDB-lite"/>
    </source>
</evidence>
<comment type="caution">
    <text evidence="3">The sequence shown here is derived from an EMBL/GenBank/DDBJ whole genome shotgun (WGS) entry which is preliminary data.</text>
</comment>
<feature type="region of interest" description="Disordered" evidence="1">
    <location>
        <begin position="1"/>
        <end position="34"/>
    </location>
</feature>
<gene>
    <name evidence="3" type="ORF">EV190_1389</name>
</gene>
<keyword evidence="4" id="KW-1185">Reference proteome</keyword>
<proteinExistence type="predicted"/>
<feature type="transmembrane region" description="Helical" evidence="2">
    <location>
        <begin position="36"/>
        <end position="60"/>
    </location>
</feature>
<dbReference type="EMBL" id="SNYN01000038">
    <property type="protein sequence ID" value="TDQ43911.1"/>
    <property type="molecule type" value="Genomic_DNA"/>
</dbReference>
<reference evidence="3 4" key="1">
    <citation type="submission" date="2019-03" db="EMBL/GenBank/DDBJ databases">
        <title>Genomic Encyclopedia of Type Strains, Phase IV (KMG-IV): sequencing the most valuable type-strain genomes for metagenomic binning, comparative biology and taxonomic classification.</title>
        <authorList>
            <person name="Goeker M."/>
        </authorList>
    </citation>
    <scope>NUCLEOTIDE SEQUENCE [LARGE SCALE GENOMIC DNA]</scope>
    <source>
        <strain evidence="3 4">DSM 46770</strain>
    </source>
</reference>
<evidence type="ECO:0000313" key="3">
    <source>
        <dbReference type="EMBL" id="TDQ43911.1"/>
    </source>
</evidence>
<name>A0A4R6UBG0_9ACTN</name>
<dbReference type="RefSeq" id="WP_133743686.1">
    <property type="nucleotide sequence ID" value="NZ_SNYN01000038.1"/>
</dbReference>
<dbReference type="AlphaFoldDB" id="A0A4R6UBG0"/>
<organism evidence="3 4">
    <name type="scientific">Actinorugispora endophytica</name>
    <dbReference type="NCBI Taxonomy" id="1605990"/>
    <lineage>
        <taxon>Bacteria</taxon>
        <taxon>Bacillati</taxon>
        <taxon>Actinomycetota</taxon>
        <taxon>Actinomycetes</taxon>
        <taxon>Streptosporangiales</taxon>
        <taxon>Nocardiopsidaceae</taxon>
        <taxon>Actinorugispora</taxon>
    </lineage>
</organism>
<evidence type="ECO:0000256" key="2">
    <source>
        <dbReference type="SAM" id="Phobius"/>
    </source>
</evidence>
<keyword evidence="2" id="KW-0812">Transmembrane</keyword>
<dbReference type="OrthoDB" id="3831298at2"/>
<accession>A0A4R6UBG0</accession>
<keyword evidence="2" id="KW-0472">Membrane</keyword>
<protein>
    <submittedName>
        <fullName evidence="3">Uncharacterized protein</fullName>
    </submittedName>
</protein>